<comment type="caution">
    <text evidence="1">The sequence shown here is derived from an EMBL/GenBank/DDBJ whole genome shotgun (WGS) entry which is preliminary data.</text>
</comment>
<dbReference type="AlphaFoldDB" id="A0A8H9K510"/>
<sequence length="86" mass="9675">MATNYPCTRIIICERNKLSAFFGETYFPSCPLKLNSEQISVIESVITNGLNPNSYCKNTNPTILAERVIVLKKAKAEIQEIKTLTH</sequence>
<proteinExistence type="predicted"/>
<dbReference type="EMBL" id="DACRBY010000001">
    <property type="protein sequence ID" value="HAS8538219.1"/>
    <property type="molecule type" value="Genomic_DNA"/>
</dbReference>
<evidence type="ECO:0000313" key="1">
    <source>
        <dbReference type="EMBL" id="HAS8538219.1"/>
    </source>
</evidence>
<reference evidence="1" key="1">
    <citation type="journal article" date="2018" name="Genome Biol.">
        <title>SKESA: strategic k-mer extension for scrupulous assemblies.</title>
        <authorList>
            <person name="Souvorov A."/>
            <person name="Agarwala R."/>
            <person name="Lipman D.J."/>
        </authorList>
    </citation>
    <scope>NUCLEOTIDE SEQUENCE</scope>
    <source>
        <strain evidence="1">BCW_3452</strain>
    </source>
</reference>
<organism evidence="1">
    <name type="scientific">Vibrio vulnificus</name>
    <dbReference type="NCBI Taxonomy" id="672"/>
    <lineage>
        <taxon>Bacteria</taxon>
        <taxon>Pseudomonadati</taxon>
        <taxon>Pseudomonadota</taxon>
        <taxon>Gammaproteobacteria</taxon>
        <taxon>Vibrionales</taxon>
        <taxon>Vibrionaceae</taxon>
        <taxon>Vibrio</taxon>
    </lineage>
</organism>
<dbReference type="Proteomes" id="UP000863257">
    <property type="component" value="Unassembled WGS sequence"/>
</dbReference>
<name>A0A8H9K510_VIBVL</name>
<accession>A0A8H9K510</accession>
<protein>
    <submittedName>
        <fullName evidence="1">Uncharacterized protein</fullName>
    </submittedName>
</protein>
<reference evidence="1" key="2">
    <citation type="submission" date="2019-01" db="EMBL/GenBank/DDBJ databases">
        <authorList>
            <consortium name="NCBI Pathogen Detection Project"/>
        </authorList>
    </citation>
    <scope>NUCLEOTIDE SEQUENCE</scope>
    <source>
        <strain evidence="1">BCW_3452</strain>
    </source>
</reference>
<gene>
    <name evidence="1" type="ORF">I7730_00200</name>
</gene>